<evidence type="ECO:0000259" key="5">
    <source>
        <dbReference type="Pfam" id="PF13280"/>
    </source>
</evidence>
<dbReference type="PROSITE" id="PS52050">
    <property type="entry name" value="WYL"/>
    <property type="match status" value="1"/>
</dbReference>
<feature type="domain" description="WCX" evidence="6">
    <location>
        <begin position="250"/>
        <end position="326"/>
    </location>
</feature>
<reference evidence="7 8" key="1">
    <citation type="submission" date="2019-07" db="EMBL/GenBank/DDBJ databases">
        <title>Genomic Encyclopedia of Archaeal and Bacterial Type Strains, Phase II (KMG-II): from individual species to whole genera.</title>
        <authorList>
            <person name="Goeker M."/>
        </authorList>
    </citation>
    <scope>NUCLEOTIDE SEQUENCE [LARGE SCALE GENOMIC DNA]</scope>
    <source>
        <strain evidence="7 8">ATCC BAA-1139</strain>
    </source>
</reference>
<dbReference type="InterPro" id="IPR018356">
    <property type="entry name" value="Tscrpt_reg_HTH_DeoR_CS"/>
</dbReference>
<evidence type="ECO:0000313" key="8">
    <source>
        <dbReference type="Proteomes" id="UP000319449"/>
    </source>
</evidence>
<comment type="caution">
    <text evidence="7">The sequence shown here is derived from an EMBL/GenBank/DDBJ whole genome shotgun (WGS) entry which is preliminary data.</text>
</comment>
<dbReference type="InterPro" id="IPR036388">
    <property type="entry name" value="WH-like_DNA-bd_sf"/>
</dbReference>
<dbReference type="SUPFAM" id="SSF46785">
    <property type="entry name" value="Winged helix' DNA-binding domain"/>
    <property type="match status" value="1"/>
</dbReference>
<sequence length="333" mass="38081">MKKGKPAKKYSQAARLHDLIRLIEARHGLSIEEMVEETGVTRRTIHRDLIAIADAGYPLVGDREGDRKVYRFTTRFRNIPPITFTLPELMTLHFLRSQMEPLVGTPFADDLEAMFRKINSALPPRYAAHLERIGRISLPLLQGRRDYRPFHDILRTLQDALIHQYRATLLYRAPGKKRATTYRIDPYTVMLYKGGLYLIAYAHNRKALRTFAVERIKGVEISRERFEIPAEFSPEEHLQRAFGIVREESIPLTVRFAPAIAHAVRDRVWHPSQELHTGPDGSVTLSLLAGGRMEMLSWILSYGDQAEVLAPTELREEVRAIAGRLASCYQSAT</sequence>
<gene>
    <name evidence="7" type="ORF">JN12_03806</name>
</gene>
<dbReference type="EMBL" id="VLLN01000038">
    <property type="protein sequence ID" value="TWJ13554.1"/>
    <property type="molecule type" value="Genomic_DNA"/>
</dbReference>
<keyword evidence="1" id="KW-0805">Transcription regulation</keyword>
<evidence type="ECO:0000313" key="7">
    <source>
        <dbReference type="EMBL" id="TWJ13554.1"/>
    </source>
</evidence>
<evidence type="ECO:0000256" key="1">
    <source>
        <dbReference type="ARBA" id="ARBA00023015"/>
    </source>
</evidence>
<dbReference type="InterPro" id="IPR051534">
    <property type="entry name" value="CBASS_pafABC_assoc_protein"/>
</dbReference>
<dbReference type="Pfam" id="PF08279">
    <property type="entry name" value="HTH_11"/>
    <property type="match status" value="1"/>
</dbReference>
<dbReference type="InterPro" id="IPR057727">
    <property type="entry name" value="WCX_dom"/>
</dbReference>
<keyword evidence="3" id="KW-0804">Transcription</keyword>
<dbReference type="OrthoDB" id="9787242at2"/>
<dbReference type="InterPro" id="IPR036390">
    <property type="entry name" value="WH_DNA-bd_sf"/>
</dbReference>
<dbReference type="GO" id="GO:0000502">
    <property type="term" value="C:proteasome complex"/>
    <property type="evidence" value="ECO:0007669"/>
    <property type="project" value="UniProtKB-KW"/>
</dbReference>
<dbReference type="Pfam" id="PF13280">
    <property type="entry name" value="WYL"/>
    <property type="match status" value="1"/>
</dbReference>
<feature type="domain" description="WYL" evidence="5">
    <location>
        <begin position="153"/>
        <end position="221"/>
    </location>
</feature>
<dbReference type="Gene3D" id="1.10.10.10">
    <property type="entry name" value="Winged helix-like DNA-binding domain superfamily/Winged helix DNA-binding domain"/>
    <property type="match status" value="1"/>
</dbReference>
<dbReference type="RefSeq" id="WP_145025743.1">
    <property type="nucleotide sequence ID" value="NZ_VLLN01000038.1"/>
</dbReference>
<evidence type="ECO:0000256" key="2">
    <source>
        <dbReference type="ARBA" id="ARBA00023125"/>
    </source>
</evidence>
<feature type="domain" description="Helix-turn-helix type 11" evidence="4">
    <location>
        <begin position="15"/>
        <end position="64"/>
    </location>
</feature>
<dbReference type="AlphaFoldDB" id="A0A562V6L5"/>
<dbReference type="PANTHER" id="PTHR34580:SF1">
    <property type="entry name" value="PROTEIN PAFC"/>
    <property type="match status" value="1"/>
</dbReference>
<keyword evidence="7" id="KW-0647">Proteasome</keyword>
<dbReference type="GO" id="GO:0003700">
    <property type="term" value="F:DNA-binding transcription factor activity"/>
    <property type="evidence" value="ECO:0007669"/>
    <property type="project" value="InterPro"/>
</dbReference>
<dbReference type="Proteomes" id="UP000319449">
    <property type="component" value="Unassembled WGS sequence"/>
</dbReference>
<dbReference type="InterPro" id="IPR028349">
    <property type="entry name" value="PafC-like"/>
</dbReference>
<evidence type="ECO:0000256" key="3">
    <source>
        <dbReference type="ARBA" id="ARBA00023163"/>
    </source>
</evidence>
<dbReference type="GO" id="GO:0003677">
    <property type="term" value="F:DNA binding"/>
    <property type="evidence" value="ECO:0007669"/>
    <property type="project" value="UniProtKB-KW"/>
</dbReference>
<evidence type="ECO:0000259" key="4">
    <source>
        <dbReference type="Pfam" id="PF08279"/>
    </source>
</evidence>
<keyword evidence="2" id="KW-0238">DNA-binding</keyword>
<keyword evidence="8" id="KW-1185">Reference proteome</keyword>
<name>A0A562V6L5_9BACT</name>
<dbReference type="InterPro" id="IPR013196">
    <property type="entry name" value="HTH_11"/>
</dbReference>
<organism evidence="7 8">
    <name type="scientific">Geobacter argillaceus</name>
    <dbReference type="NCBI Taxonomy" id="345631"/>
    <lineage>
        <taxon>Bacteria</taxon>
        <taxon>Pseudomonadati</taxon>
        <taxon>Thermodesulfobacteriota</taxon>
        <taxon>Desulfuromonadia</taxon>
        <taxon>Geobacterales</taxon>
        <taxon>Geobacteraceae</taxon>
        <taxon>Geobacter</taxon>
    </lineage>
</organism>
<dbReference type="InterPro" id="IPR026881">
    <property type="entry name" value="WYL_dom"/>
</dbReference>
<accession>A0A562V6L5</accession>
<dbReference type="PIRSF" id="PIRSF016838">
    <property type="entry name" value="PafC"/>
    <property type="match status" value="1"/>
</dbReference>
<dbReference type="Pfam" id="PF25583">
    <property type="entry name" value="WCX"/>
    <property type="match status" value="1"/>
</dbReference>
<dbReference type="PANTHER" id="PTHR34580">
    <property type="match status" value="1"/>
</dbReference>
<evidence type="ECO:0000259" key="6">
    <source>
        <dbReference type="Pfam" id="PF25583"/>
    </source>
</evidence>
<dbReference type="PROSITE" id="PS00894">
    <property type="entry name" value="HTH_DEOR_1"/>
    <property type="match status" value="1"/>
</dbReference>
<proteinExistence type="predicted"/>
<protein>
    <submittedName>
        <fullName evidence="7">Proteasome accessory factor B</fullName>
    </submittedName>
</protein>